<dbReference type="SMART" id="SM00228">
    <property type="entry name" value="PDZ"/>
    <property type="match status" value="1"/>
</dbReference>
<dbReference type="GO" id="GO:0005227">
    <property type="term" value="F:calcium-activated cation channel activity"/>
    <property type="evidence" value="ECO:0007669"/>
    <property type="project" value="InterPro"/>
</dbReference>
<keyword evidence="4" id="KW-1185">Reference proteome</keyword>
<dbReference type="PANTHER" id="PTHR13018">
    <property type="entry name" value="PROBABLE MEMBRANE PROTEIN DUF221-RELATED"/>
    <property type="match status" value="1"/>
</dbReference>
<dbReference type="GO" id="GO:0005886">
    <property type="term" value="C:plasma membrane"/>
    <property type="evidence" value="ECO:0007669"/>
    <property type="project" value="TreeGrafter"/>
</dbReference>
<feature type="transmembrane region" description="Helical" evidence="1">
    <location>
        <begin position="334"/>
        <end position="353"/>
    </location>
</feature>
<dbReference type="AlphaFoldDB" id="A0A0M0K723"/>
<feature type="domain" description="PDZ" evidence="2">
    <location>
        <begin position="51"/>
        <end position="121"/>
    </location>
</feature>
<dbReference type="InterPro" id="IPR036034">
    <property type="entry name" value="PDZ_sf"/>
</dbReference>
<gene>
    <name evidence="3" type="ORF">Ctob_011605</name>
</gene>
<organism evidence="3 4">
    <name type="scientific">Chrysochromulina tobinii</name>
    <dbReference type="NCBI Taxonomy" id="1460289"/>
    <lineage>
        <taxon>Eukaryota</taxon>
        <taxon>Haptista</taxon>
        <taxon>Haptophyta</taxon>
        <taxon>Prymnesiophyceae</taxon>
        <taxon>Prymnesiales</taxon>
        <taxon>Chrysochromulinaceae</taxon>
        <taxon>Chrysochromulina</taxon>
    </lineage>
</organism>
<accession>A0A0M0K723</accession>
<evidence type="ECO:0000313" key="3">
    <source>
        <dbReference type="EMBL" id="KOO34676.1"/>
    </source>
</evidence>
<reference evidence="4" key="1">
    <citation type="journal article" date="2015" name="PLoS Genet.">
        <title>Genome Sequence and Transcriptome Analyses of Chrysochromulina tobin: Metabolic Tools for Enhanced Algal Fitness in the Prominent Order Prymnesiales (Haptophyceae).</title>
        <authorList>
            <person name="Hovde B.T."/>
            <person name="Deodato C.R."/>
            <person name="Hunsperger H.M."/>
            <person name="Ryken S.A."/>
            <person name="Yost W."/>
            <person name="Jha R.K."/>
            <person name="Patterson J."/>
            <person name="Monnat R.J. Jr."/>
            <person name="Barlow S.B."/>
            <person name="Starkenburg S.R."/>
            <person name="Cattolico R.A."/>
        </authorList>
    </citation>
    <scope>NUCLEOTIDE SEQUENCE</scope>
    <source>
        <strain evidence="4">CCMP291</strain>
    </source>
</reference>
<feature type="transmembrane region" description="Helical" evidence="1">
    <location>
        <begin position="732"/>
        <end position="753"/>
    </location>
</feature>
<dbReference type="InterPro" id="IPR001478">
    <property type="entry name" value="PDZ"/>
</dbReference>
<name>A0A0M0K723_9EUKA</name>
<feature type="transmembrane region" description="Helical" evidence="1">
    <location>
        <begin position="706"/>
        <end position="726"/>
    </location>
</feature>
<keyword evidence="1" id="KW-1133">Transmembrane helix</keyword>
<feature type="transmembrane region" description="Helical" evidence="1">
    <location>
        <begin position="879"/>
        <end position="899"/>
    </location>
</feature>
<dbReference type="EMBL" id="JWZX01001137">
    <property type="protein sequence ID" value="KOO34676.1"/>
    <property type="molecule type" value="Genomic_DNA"/>
</dbReference>
<sequence length="991" mass="108388">MPPRLPPAAFAEAKEASMGEHVRAYVISDKDATYTSDHHRTGIRDYTFTCSSIGLVLTDTALGAVRIDRVLPDSPANEQGIAPRSTIIAINAQSIRLSAAEVATLISTLPRPITLRLQDDELIWEDEASSQRFARIPVVPRTGDNDFNYAVPVALSLFMRVALEGALVFTALFMLSLPTIRDNLMRSEARAACRDAGSTVAGYQALTNLGNASKAELKHLEAKLKFPPAECGWEGLPIRRFQHASIWKVVQGSILGSSLGGCNEYRDCDTRVLARCDQAVLPMGMFAEHPTVLDALEHPTVSTGKSGLLVEVSTARWCAGSEPTGSGTTPWSDFSMLSMLLCIVLVILFLVRIRWLAGTMAKAEDEAMITTADYALWIKGLDESLPPHELLQRLKANIERLTYLRQPGYFKGKVHHVEVARRCREEKVTAEAILRLEEVVDELACQRAFLLARRKPCDATRTALANLVPRFERLRAQLRFLASEEEESTGHAFVVFEHELDRNRFYLLFNPPAKAGNVLANASAAAKAVLDLELASPKAVEVARAAVEHAERELREAMASSRVAEGCETFMLETVDSLHYCLGFEKLGDGLVVQAAPEPREIIWEALELDQAHERVMVLLGTLAILMIVLAGAVALLAAKIAQAYFGMADLGGWSPVVEPATTLGVMIVTIAFNVIIRMVTVAMVHWEAQDTQALEQSSIFSKLSLGLVTNSVFLPFTTAVLLSGGDVGSQAWYEPGGLIATSALLIVCGYIVDVQNAFNPSAILAKYIHSRLAYSPRTLKRLWQPKPLDLGAAYSYAFVAFSMGLLLGPLFPIAYLLTALGLALKWICTRFALRHWHSNSCPSVDQEMMLTFRWRLGQVLGLSLVVQCLALANSTGTSIIAGTFFIGASVLLGAYTVAPLGYFQSLARFDQLASLEDTDTGNCSFSEAQRRDPRLCACYACPKLHVTAHSEEESVAAQHGHNDAVRAMHNIAAILQEFGVEDDDLGLYRE</sequence>
<dbReference type="InterPro" id="IPR045122">
    <property type="entry name" value="Csc1-like"/>
</dbReference>
<dbReference type="OrthoDB" id="197892at2759"/>
<dbReference type="Proteomes" id="UP000037460">
    <property type="component" value="Unassembled WGS sequence"/>
</dbReference>
<keyword evidence="1" id="KW-0812">Transmembrane</keyword>
<dbReference type="Gene3D" id="2.30.42.10">
    <property type="match status" value="1"/>
</dbReference>
<feature type="transmembrane region" description="Helical" evidence="1">
    <location>
        <begin position="788"/>
        <end position="808"/>
    </location>
</feature>
<keyword evidence="1" id="KW-0472">Membrane</keyword>
<proteinExistence type="predicted"/>
<protein>
    <recommendedName>
        <fullName evidence="2">PDZ domain-containing protein</fullName>
    </recommendedName>
</protein>
<feature type="transmembrane region" description="Helical" evidence="1">
    <location>
        <begin position="616"/>
        <end position="641"/>
    </location>
</feature>
<evidence type="ECO:0000313" key="4">
    <source>
        <dbReference type="Proteomes" id="UP000037460"/>
    </source>
</evidence>
<evidence type="ECO:0000259" key="2">
    <source>
        <dbReference type="SMART" id="SM00228"/>
    </source>
</evidence>
<feature type="transmembrane region" description="Helical" evidence="1">
    <location>
        <begin position="661"/>
        <end position="685"/>
    </location>
</feature>
<dbReference type="SUPFAM" id="SSF50156">
    <property type="entry name" value="PDZ domain-like"/>
    <property type="match status" value="1"/>
</dbReference>
<evidence type="ECO:0000256" key="1">
    <source>
        <dbReference type="SAM" id="Phobius"/>
    </source>
</evidence>
<comment type="caution">
    <text evidence="3">The sequence shown here is derived from an EMBL/GenBank/DDBJ whole genome shotgun (WGS) entry which is preliminary data.</text>
</comment>